<dbReference type="InterPro" id="IPR002781">
    <property type="entry name" value="TM_pro_TauE-like"/>
</dbReference>
<sequence>MEFLNFFYVLLAGIVSGFLNVNAGGGSLISMPLLIFLGLPSAVANGTNRVALMVQNIIAITNFREKGYFDWKIGVMLAAPAIVGSIVGSSIAVSLSDEIFNKILGVMMLVILVLIIWQPQKKLKIDPEQELSTKRKIIGIIIFFFVGIYGGMIQGGVGFIIITSLMLLTGYSLVRINSLKVFIVAIYMLVSLIIFIVNGKVNWMYGFILAIGNGLGAYLGSNFAVKKGDKWIKVVLVVAIVVMAIKLFLGL</sequence>
<evidence type="ECO:0000256" key="8">
    <source>
        <dbReference type="RuleBase" id="RU363041"/>
    </source>
</evidence>
<feature type="transmembrane region" description="Helical" evidence="8">
    <location>
        <begin position="231"/>
        <end position="249"/>
    </location>
</feature>
<evidence type="ECO:0000313" key="10">
    <source>
        <dbReference type="Proteomes" id="UP000013378"/>
    </source>
</evidence>
<keyword evidence="5 8" id="KW-0812">Transmembrane</keyword>
<evidence type="ECO:0000256" key="7">
    <source>
        <dbReference type="ARBA" id="ARBA00023136"/>
    </source>
</evidence>
<comment type="subcellular location">
    <subcellularLocation>
        <location evidence="1 8">Cell membrane</location>
        <topology evidence="1 8">Multi-pass membrane protein</topology>
    </subcellularLocation>
</comment>
<accession>R1CHM0</accession>
<reference evidence="9 10" key="1">
    <citation type="journal article" date="2015" name="Geomicrobiol. J.">
        <title>Caldisalinibacter kiritimatiensis gen. nov., sp. nov., a moderately thermohalophilic thiosulfate-reducing bacterium from a hypersaline microbial mat.</title>
        <authorList>
            <person name="Ben Hania W."/>
            <person name="Joseph M."/>
            <person name="Fiebig A."/>
            <person name="Bunk B."/>
            <person name="Klenk H.-P."/>
            <person name="Fardeau M.-L."/>
            <person name="Spring S."/>
        </authorList>
    </citation>
    <scope>NUCLEOTIDE SEQUENCE [LARGE SCALE GENOMIC DNA]</scope>
    <source>
        <strain evidence="9 10">L21-TH-D2</strain>
    </source>
</reference>
<dbReference type="PANTHER" id="PTHR30269">
    <property type="entry name" value="TRANSMEMBRANE PROTEIN YFCA"/>
    <property type="match status" value="1"/>
</dbReference>
<protein>
    <recommendedName>
        <fullName evidence="8">Probable membrane transporter protein</fullName>
    </recommendedName>
</protein>
<dbReference type="EMBL" id="ARZA01000017">
    <property type="protein sequence ID" value="EOD01795.1"/>
    <property type="molecule type" value="Genomic_DNA"/>
</dbReference>
<dbReference type="Proteomes" id="UP000013378">
    <property type="component" value="Unassembled WGS sequence"/>
</dbReference>
<dbReference type="PATRIC" id="fig|1304284.3.peg.111"/>
<keyword evidence="4 8" id="KW-1003">Cell membrane</keyword>
<dbReference type="GO" id="GO:0005886">
    <property type="term" value="C:plasma membrane"/>
    <property type="evidence" value="ECO:0007669"/>
    <property type="project" value="UniProtKB-SubCell"/>
</dbReference>
<keyword evidence="10" id="KW-1185">Reference proteome</keyword>
<dbReference type="RefSeq" id="WP_006306006.1">
    <property type="nucleotide sequence ID" value="NZ_ARZA01000017.1"/>
</dbReference>
<name>R1CHM0_9FIRM</name>
<evidence type="ECO:0000256" key="4">
    <source>
        <dbReference type="ARBA" id="ARBA00022475"/>
    </source>
</evidence>
<evidence type="ECO:0000313" key="9">
    <source>
        <dbReference type="EMBL" id="EOD01795.1"/>
    </source>
</evidence>
<comment type="caution">
    <text evidence="9">The sequence shown here is derived from an EMBL/GenBank/DDBJ whole genome shotgun (WGS) entry which is preliminary data.</text>
</comment>
<keyword evidence="7 8" id="KW-0472">Membrane</keyword>
<feature type="transmembrane region" description="Helical" evidence="8">
    <location>
        <begin position="99"/>
        <end position="117"/>
    </location>
</feature>
<dbReference type="OrthoDB" id="554695at2"/>
<dbReference type="Pfam" id="PF01925">
    <property type="entry name" value="TauE"/>
    <property type="match status" value="1"/>
</dbReference>
<dbReference type="InterPro" id="IPR052017">
    <property type="entry name" value="TSUP"/>
</dbReference>
<keyword evidence="3" id="KW-0813">Transport</keyword>
<evidence type="ECO:0000256" key="1">
    <source>
        <dbReference type="ARBA" id="ARBA00004651"/>
    </source>
</evidence>
<comment type="similarity">
    <text evidence="2 8">Belongs to the 4-toluene sulfonate uptake permease (TSUP) (TC 2.A.102) family.</text>
</comment>
<dbReference type="PANTHER" id="PTHR30269:SF0">
    <property type="entry name" value="MEMBRANE TRANSPORTER PROTEIN YFCA-RELATED"/>
    <property type="match status" value="1"/>
</dbReference>
<evidence type="ECO:0000256" key="3">
    <source>
        <dbReference type="ARBA" id="ARBA00022448"/>
    </source>
</evidence>
<evidence type="ECO:0000256" key="6">
    <source>
        <dbReference type="ARBA" id="ARBA00022989"/>
    </source>
</evidence>
<feature type="transmembrane region" description="Helical" evidence="8">
    <location>
        <begin position="204"/>
        <end position="225"/>
    </location>
</feature>
<dbReference type="AlphaFoldDB" id="R1CHM0"/>
<feature type="transmembrane region" description="Helical" evidence="8">
    <location>
        <begin position="6"/>
        <end position="39"/>
    </location>
</feature>
<evidence type="ECO:0000256" key="5">
    <source>
        <dbReference type="ARBA" id="ARBA00022692"/>
    </source>
</evidence>
<gene>
    <name evidence="9" type="ORF">L21TH_0113</name>
</gene>
<dbReference type="eggNOG" id="COG0730">
    <property type="taxonomic scope" value="Bacteria"/>
</dbReference>
<evidence type="ECO:0000256" key="2">
    <source>
        <dbReference type="ARBA" id="ARBA00009142"/>
    </source>
</evidence>
<feature type="transmembrane region" description="Helical" evidence="8">
    <location>
        <begin position="73"/>
        <end position="93"/>
    </location>
</feature>
<feature type="transmembrane region" description="Helical" evidence="8">
    <location>
        <begin position="179"/>
        <end position="197"/>
    </location>
</feature>
<organism evidence="9 10">
    <name type="scientific">Caldisalinibacter kiritimatiensis</name>
    <dbReference type="NCBI Taxonomy" id="1304284"/>
    <lineage>
        <taxon>Bacteria</taxon>
        <taxon>Bacillati</taxon>
        <taxon>Bacillota</taxon>
        <taxon>Tissierellia</taxon>
        <taxon>Tissierellales</taxon>
        <taxon>Thermohalobacteraceae</taxon>
        <taxon>Caldisalinibacter</taxon>
    </lineage>
</organism>
<keyword evidence="6 8" id="KW-1133">Transmembrane helix</keyword>
<proteinExistence type="inferred from homology"/>
<feature type="transmembrane region" description="Helical" evidence="8">
    <location>
        <begin position="137"/>
        <end position="167"/>
    </location>
</feature>